<reference evidence="4" key="1">
    <citation type="submission" date="2025-08" db="UniProtKB">
        <authorList>
            <consortium name="RefSeq"/>
        </authorList>
    </citation>
    <scope>IDENTIFICATION</scope>
    <source>
        <tissue evidence="4">Whole organism</tissue>
    </source>
</reference>
<dbReference type="OrthoDB" id="6428749at2759"/>
<dbReference type="SUPFAM" id="SSF56219">
    <property type="entry name" value="DNase I-like"/>
    <property type="match status" value="1"/>
</dbReference>
<dbReference type="AlphaFoldDB" id="A0A8B7NVJ5"/>
<dbReference type="Gene3D" id="3.60.10.10">
    <property type="entry name" value="Endonuclease/exonuclease/phosphatase"/>
    <property type="match status" value="1"/>
</dbReference>
<dbReference type="InterPro" id="IPR023631">
    <property type="entry name" value="Amidase_dom"/>
</dbReference>
<feature type="domain" description="Methyltransferase" evidence="2">
    <location>
        <begin position="15"/>
        <end position="175"/>
    </location>
</feature>
<dbReference type="GO" id="GO:0017064">
    <property type="term" value="F:fatty acid amide hydrolase activity"/>
    <property type="evidence" value="ECO:0007669"/>
    <property type="project" value="TreeGrafter"/>
</dbReference>
<organism evidence="3 4">
    <name type="scientific">Hyalella azteca</name>
    <name type="common">Amphipod</name>
    <dbReference type="NCBI Taxonomy" id="294128"/>
    <lineage>
        <taxon>Eukaryota</taxon>
        <taxon>Metazoa</taxon>
        <taxon>Ecdysozoa</taxon>
        <taxon>Arthropoda</taxon>
        <taxon>Crustacea</taxon>
        <taxon>Multicrustacea</taxon>
        <taxon>Malacostraca</taxon>
        <taxon>Eumalacostraca</taxon>
        <taxon>Peracarida</taxon>
        <taxon>Amphipoda</taxon>
        <taxon>Senticaudata</taxon>
        <taxon>Talitrida</taxon>
        <taxon>Talitroidea</taxon>
        <taxon>Hyalellidae</taxon>
        <taxon>Hyalella</taxon>
    </lineage>
</organism>
<evidence type="ECO:0000259" key="1">
    <source>
        <dbReference type="Pfam" id="PF01425"/>
    </source>
</evidence>
<feature type="domain" description="Amidase" evidence="1">
    <location>
        <begin position="335"/>
        <end position="633"/>
    </location>
</feature>
<dbReference type="InterPro" id="IPR036691">
    <property type="entry name" value="Endo/exonu/phosph_ase_sf"/>
</dbReference>
<dbReference type="Pfam" id="PF13383">
    <property type="entry name" value="Methyltransf_22"/>
    <property type="match status" value="1"/>
</dbReference>
<dbReference type="PANTHER" id="PTHR45847">
    <property type="entry name" value="FATTY ACID AMIDE HYDROLASE"/>
    <property type="match status" value="1"/>
</dbReference>
<dbReference type="GO" id="GO:0009062">
    <property type="term" value="P:fatty acid catabolic process"/>
    <property type="evidence" value="ECO:0007669"/>
    <property type="project" value="TreeGrafter"/>
</dbReference>
<dbReference type="KEGG" id="hazt:108674326"/>
<dbReference type="InterPro" id="IPR025714">
    <property type="entry name" value="Methyltranfer_dom"/>
</dbReference>
<evidence type="ECO:0000313" key="3">
    <source>
        <dbReference type="Proteomes" id="UP000694843"/>
    </source>
</evidence>
<dbReference type="GeneID" id="108674326"/>
<dbReference type="InterPro" id="IPR052096">
    <property type="entry name" value="Endocannabinoid_amidase"/>
</dbReference>
<sequence length="665" mass="73960">MLWTAPGPGAGLHARASVQQLYADFKKPSLRCRKLVNMGGQGCTRRYEGNKDVCLDTAVAPPRNACLVYSFGVADDVTFEDSIAALLNCEAHLYDPTIYMMGWHLEKSRYRQHFHPEALSSRPIVGQILSAVAVMKTFDTLLSQNHHSDAIIHYLKIDIEGHEWQRSIKIIQHNVQTWTNKKFALANIYNNIDPDIILLNDHSLTNSTPLKIFNYHTHTTNKDSAQPAGAAVAVKSHIPYKLHDNFHSDMLAVTIDTLQEPITIGTTYIPPRTGYLNFIDFRTLINRPHLVYLFADLNANHPSLGNSRSNLTGRQLHTLIAQNKCCHIVYQIFQGGEGVLISGGGSVLGIGNDIGGSIRLPASWCGVVGIKPTAKRMSRRGLVGAVRPVGIFGTSGLMGKDGAFVAEATKALFSVADFHACDPEVPPLPWNDSVYLSKKALRVGWFDSISLFPSTPGVKRAVAQAVAAFEALGHEVVAFPEQNWMEIIDIFVQLLLADRGEFTDFLLDGETVDEELLWYKSVTAVPPEQTEDRCPELKRQFGGVAVQHSFGRLSSCTDLWKKMIERSVFVNTFYQNWKSNGLDLLLCPIFPSPAPKTEQVGMLSFSLVLTQMFNVMDYPAAAVPVTRQTQEDELNIANYSCTDKMHDLIKQVGFMWHFISSDVFH</sequence>
<dbReference type="Proteomes" id="UP000694843">
    <property type="component" value="Unplaced"/>
</dbReference>
<name>A0A8B7NVJ5_HYAAZ</name>
<dbReference type="RefSeq" id="XP_018017752.2">
    <property type="nucleotide sequence ID" value="XM_018162263.2"/>
</dbReference>
<dbReference type="PANTHER" id="PTHR45847:SF6">
    <property type="entry name" value="FATTY ACID AMIDE HYDROLASE"/>
    <property type="match status" value="1"/>
</dbReference>
<keyword evidence="3" id="KW-1185">Reference proteome</keyword>
<proteinExistence type="predicted"/>
<evidence type="ECO:0000313" key="4">
    <source>
        <dbReference type="RefSeq" id="XP_018017752.2"/>
    </source>
</evidence>
<dbReference type="Gene3D" id="3.90.1300.10">
    <property type="entry name" value="Amidase signature (AS) domain"/>
    <property type="match status" value="1"/>
</dbReference>
<dbReference type="InterPro" id="IPR036928">
    <property type="entry name" value="AS_sf"/>
</dbReference>
<dbReference type="Pfam" id="PF01425">
    <property type="entry name" value="Amidase"/>
    <property type="match status" value="1"/>
</dbReference>
<accession>A0A8B7NVJ5</accession>
<protein>
    <submittedName>
        <fullName evidence="4">Glutamyl-tRNA(Gln) amidotransferase subunit A-like</fullName>
    </submittedName>
</protein>
<gene>
    <name evidence="4" type="primary">LOC108674326</name>
</gene>
<evidence type="ECO:0000259" key="2">
    <source>
        <dbReference type="Pfam" id="PF13383"/>
    </source>
</evidence>
<dbReference type="SUPFAM" id="SSF75304">
    <property type="entry name" value="Amidase signature (AS) enzymes"/>
    <property type="match status" value="1"/>
</dbReference>
<dbReference type="GO" id="GO:0004040">
    <property type="term" value="F:amidase activity"/>
    <property type="evidence" value="ECO:0007669"/>
    <property type="project" value="TreeGrafter"/>
</dbReference>